<dbReference type="InterPro" id="IPR050430">
    <property type="entry name" value="Peptidase_S1"/>
</dbReference>
<dbReference type="HOGENOM" id="CLU_006842_0_4_1"/>
<keyword evidence="2 6" id="KW-0645">Protease</keyword>
<dbReference type="GO" id="GO:0004252">
    <property type="term" value="F:serine-type endopeptidase activity"/>
    <property type="evidence" value="ECO:0007669"/>
    <property type="project" value="InterPro"/>
</dbReference>
<dbReference type="PANTHER" id="PTHR24276">
    <property type="entry name" value="POLYSERASE-RELATED"/>
    <property type="match status" value="1"/>
</dbReference>
<dbReference type="InterPro" id="IPR001254">
    <property type="entry name" value="Trypsin_dom"/>
</dbReference>
<dbReference type="InterPro" id="IPR009003">
    <property type="entry name" value="Peptidase_S1_PA"/>
</dbReference>
<dbReference type="FunFam" id="2.40.10.10:FF:000036">
    <property type="entry name" value="Trypsin beta"/>
    <property type="match status" value="1"/>
</dbReference>
<dbReference type="Gene3D" id="2.40.10.10">
    <property type="entry name" value="Trypsin-like serine proteases"/>
    <property type="match status" value="1"/>
</dbReference>
<dbReference type="STRING" id="225164.V3ZQU3"/>
<keyword evidence="4 6" id="KW-0720">Serine protease</keyword>
<sequence>MKILICLVVLVAATSAQLERIVGGSNASPGQFPHQLSLQYQSGSSWAHTCGAVLIGPRKFLTAAHCVSSSRTYRVMAGSTQLNSGGTYYTVSRITNHPNYNGNANGFPNDIAVGILTSDVNVGGTIGLASAGSSFAGSKCTISGWGRTSGTSSIPNDLKYVEMNKITNSECTSRWGSSYIFNFHICVYESGKSACNGDSGGPMICNSGSQTVLAGITSWGATGCPGTRPSVYTRVSEYLNWINSIN</sequence>
<protein>
    <recommendedName>
        <fullName evidence="8">Peptidase S1 domain-containing protein</fullName>
    </recommendedName>
</protein>
<evidence type="ECO:0000256" key="1">
    <source>
        <dbReference type="ARBA" id="ARBA00007664"/>
    </source>
</evidence>
<evidence type="ECO:0000256" key="6">
    <source>
        <dbReference type="RuleBase" id="RU363034"/>
    </source>
</evidence>
<gene>
    <name evidence="9" type="ORF">LOTGIDRAFT_196328</name>
</gene>
<dbReference type="CDD" id="cd00190">
    <property type="entry name" value="Tryp_SPc"/>
    <property type="match status" value="1"/>
</dbReference>
<dbReference type="Proteomes" id="UP000030746">
    <property type="component" value="Unassembled WGS sequence"/>
</dbReference>
<dbReference type="InterPro" id="IPR001314">
    <property type="entry name" value="Peptidase_S1A"/>
</dbReference>
<feature type="chain" id="PRO_5004715392" description="Peptidase S1 domain-containing protein" evidence="7">
    <location>
        <begin position="17"/>
        <end position="246"/>
    </location>
</feature>
<feature type="signal peptide" evidence="7">
    <location>
        <begin position="1"/>
        <end position="16"/>
    </location>
</feature>
<dbReference type="AlphaFoldDB" id="V3ZQU3"/>
<dbReference type="InterPro" id="IPR033116">
    <property type="entry name" value="TRYPSIN_SER"/>
</dbReference>
<dbReference type="SMART" id="SM00020">
    <property type="entry name" value="Tryp_SPc"/>
    <property type="match status" value="1"/>
</dbReference>
<organism evidence="9 10">
    <name type="scientific">Lottia gigantea</name>
    <name type="common">Giant owl limpet</name>
    <dbReference type="NCBI Taxonomy" id="225164"/>
    <lineage>
        <taxon>Eukaryota</taxon>
        <taxon>Metazoa</taxon>
        <taxon>Spiralia</taxon>
        <taxon>Lophotrochozoa</taxon>
        <taxon>Mollusca</taxon>
        <taxon>Gastropoda</taxon>
        <taxon>Patellogastropoda</taxon>
        <taxon>Lottioidea</taxon>
        <taxon>Lottiidae</taxon>
        <taxon>Lottia</taxon>
    </lineage>
</organism>
<dbReference type="SUPFAM" id="SSF50494">
    <property type="entry name" value="Trypsin-like serine proteases"/>
    <property type="match status" value="1"/>
</dbReference>
<accession>V3ZQU3</accession>
<evidence type="ECO:0000259" key="8">
    <source>
        <dbReference type="PROSITE" id="PS50240"/>
    </source>
</evidence>
<keyword evidence="10" id="KW-1185">Reference proteome</keyword>
<dbReference type="InterPro" id="IPR043504">
    <property type="entry name" value="Peptidase_S1_PA_chymotrypsin"/>
</dbReference>
<dbReference type="GeneID" id="20245184"/>
<comment type="similarity">
    <text evidence="1">Belongs to the peptidase S1 family.</text>
</comment>
<dbReference type="PROSITE" id="PS50240">
    <property type="entry name" value="TRYPSIN_DOM"/>
    <property type="match status" value="1"/>
</dbReference>
<dbReference type="OrthoDB" id="6267810at2759"/>
<evidence type="ECO:0000256" key="7">
    <source>
        <dbReference type="SAM" id="SignalP"/>
    </source>
</evidence>
<dbReference type="KEGG" id="lgi:LOTGIDRAFT_196328"/>
<evidence type="ECO:0000256" key="2">
    <source>
        <dbReference type="ARBA" id="ARBA00022670"/>
    </source>
</evidence>
<proteinExistence type="inferred from homology"/>
<dbReference type="GO" id="GO:0006508">
    <property type="term" value="P:proteolysis"/>
    <property type="evidence" value="ECO:0007669"/>
    <property type="project" value="UniProtKB-KW"/>
</dbReference>
<keyword evidence="5" id="KW-1015">Disulfide bond</keyword>
<keyword evidence="7" id="KW-0732">Signal</keyword>
<dbReference type="EMBL" id="KB203382">
    <property type="protein sequence ID" value="ESO84875.1"/>
    <property type="molecule type" value="Genomic_DNA"/>
</dbReference>
<dbReference type="OMA" id="FISWINS"/>
<dbReference type="PROSITE" id="PS00135">
    <property type="entry name" value="TRYPSIN_SER"/>
    <property type="match status" value="1"/>
</dbReference>
<evidence type="ECO:0000313" key="10">
    <source>
        <dbReference type="Proteomes" id="UP000030746"/>
    </source>
</evidence>
<reference evidence="9 10" key="1">
    <citation type="journal article" date="2013" name="Nature">
        <title>Insights into bilaterian evolution from three spiralian genomes.</title>
        <authorList>
            <person name="Simakov O."/>
            <person name="Marletaz F."/>
            <person name="Cho S.J."/>
            <person name="Edsinger-Gonzales E."/>
            <person name="Havlak P."/>
            <person name="Hellsten U."/>
            <person name="Kuo D.H."/>
            <person name="Larsson T."/>
            <person name="Lv J."/>
            <person name="Arendt D."/>
            <person name="Savage R."/>
            <person name="Osoegawa K."/>
            <person name="de Jong P."/>
            <person name="Grimwood J."/>
            <person name="Chapman J.A."/>
            <person name="Shapiro H."/>
            <person name="Aerts A."/>
            <person name="Otillar R.P."/>
            <person name="Terry A.Y."/>
            <person name="Boore J.L."/>
            <person name="Grigoriev I.V."/>
            <person name="Lindberg D.R."/>
            <person name="Seaver E.C."/>
            <person name="Weisblat D.A."/>
            <person name="Putnam N.H."/>
            <person name="Rokhsar D.S."/>
        </authorList>
    </citation>
    <scope>NUCLEOTIDE SEQUENCE [LARGE SCALE GENOMIC DNA]</scope>
</reference>
<name>V3ZQU3_LOTGI</name>
<evidence type="ECO:0000256" key="4">
    <source>
        <dbReference type="ARBA" id="ARBA00022825"/>
    </source>
</evidence>
<dbReference type="PROSITE" id="PS00134">
    <property type="entry name" value="TRYPSIN_HIS"/>
    <property type="match status" value="1"/>
</dbReference>
<dbReference type="PRINTS" id="PR00722">
    <property type="entry name" value="CHYMOTRYPSIN"/>
</dbReference>
<keyword evidence="3 6" id="KW-0378">Hydrolase</keyword>
<dbReference type="CTD" id="20245184"/>
<dbReference type="Pfam" id="PF00089">
    <property type="entry name" value="Trypsin"/>
    <property type="match status" value="1"/>
</dbReference>
<dbReference type="InterPro" id="IPR018114">
    <property type="entry name" value="TRYPSIN_HIS"/>
</dbReference>
<evidence type="ECO:0000256" key="3">
    <source>
        <dbReference type="ARBA" id="ARBA00022801"/>
    </source>
</evidence>
<dbReference type="RefSeq" id="XP_009064495.1">
    <property type="nucleotide sequence ID" value="XM_009066247.1"/>
</dbReference>
<feature type="domain" description="Peptidase S1" evidence="8">
    <location>
        <begin position="21"/>
        <end position="246"/>
    </location>
</feature>
<evidence type="ECO:0000313" key="9">
    <source>
        <dbReference type="EMBL" id="ESO84875.1"/>
    </source>
</evidence>
<evidence type="ECO:0000256" key="5">
    <source>
        <dbReference type="ARBA" id="ARBA00023157"/>
    </source>
</evidence>
<dbReference type="PANTHER" id="PTHR24276:SF96">
    <property type="entry name" value="PEPTIDASE S1 DOMAIN-CONTAINING PROTEIN"/>
    <property type="match status" value="1"/>
</dbReference>